<keyword evidence="4" id="KW-0342">GTP-binding</keyword>
<dbReference type="PANTHER" id="PTHR43261">
    <property type="entry name" value="TRANSLATION ELONGATION FACTOR G-RELATED"/>
    <property type="match status" value="1"/>
</dbReference>
<dbReference type="RefSeq" id="WP_006744283.1">
    <property type="nucleotide sequence ID" value="NG_048131.1"/>
</dbReference>
<dbReference type="InterPro" id="IPR000795">
    <property type="entry name" value="T_Tr_GTP-bd_dom"/>
</dbReference>
<dbReference type="SUPFAM" id="SSF54211">
    <property type="entry name" value="Ribosomal protein S5 domain 2-like"/>
    <property type="match status" value="1"/>
</dbReference>
<dbReference type="STRING" id="679937.Bcop_0916"/>
<dbReference type="SUPFAM" id="SSF52540">
    <property type="entry name" value="P-loop containing nucleoside triphosphate hydrolases"/>
    <property type="match status" value="1"/>
</dbReference>
<evidence type="ECO:0000256" key="3">
    <source>
        <dbReference type="ARBA" id="ARBA00022917"/>
    </source>
</evidence>
<dbReference type="PRINTS" id="PR00315">
    <property type="entry name" value="ELONGATNFCT"/>
</dbReference>
<gene>
    <name evidence="7" type="ORF">Bcop_0916</name>
</gene>
<dbReference type="InterPro" id="IPR035647">
    <property type="entry name" value="EFG_III/V"/>
</dbReference>
<evidence type="ECO:0000313" key="8">
    <source>
        <dbReference type="Proteomes" id="UP000018439"/>
    </source>
</evidence>
<dbReference type="EMBL" id="CM001167">
    <property type="protein sequence ID" value="EGJ71126.1"/>
    <property type="molecule type" value="Genomic_DNA"/>
</dbReference>
<dbReference type="SMART" id="SM00889">
    <property type="entry name" value="EFG_IV"/>
    <property type="match status" value="1"/>
</dbReference>
<evidence type="ECO:0000313" key="7">
    <source>
        <dbReference type="EMBL" id="EGJ71126.1"/>
    </source>
</evidence>
<dbReference type="Pfam" id="PF14492">
    <property type="entry name" value="EFG_III"/>
    <property type="match status" value="1"/>
</dbReference>
<dbReference type="InterPro" id="IPR014721">
    <property type="entry name" value="Ribsml_uS5_D2-typ_fold_subgr"/>
</dbReference>
<dbReference type="SMR" id="F3ZU25"/>
<dbReference type="InterPro" id="IPR020568">
    <property type="entry name" value="Ribosomal_Su5_D2-typ_SF"/>
</dbReference>
<keyword evidence="2" id="KW-0547">Nucleotide-binding</keyword>
<dbReference type="Gene3D" id="3.30.230.10">
    <property type="match status" value="1"/>
</dbReference>
<dbReference type="SUPFAM" id="SSF50447">
    <property type="entry name" value="Translation proteins"/>
    <property type="match status" value="1"/>
</dbReference>
<dbReference type="GO" id="GO:0005525">
    <property type="term" value="F:GTP binding"/>
    <property type="evidence" value="ECO:0007669"/>
    <property type="project" value="UniProtKB-KW"/>
</dbReference>
<dbReference type="GO" id="GO:0046677">
    <property type="term" value="P:response to antibiotic"/>
    <property type="evidence" value="ECO:0007669"/>
    <property type="project" value="UniProtKB-KW"/>
</dbReference>
<keyword evidence="3" id="KW-0648">Protein biosynthesis</keyword>
<dbReference type="Gene3D" id="3.30.70.870">
    <property type="entry name" value="Elongation Factor G (Translational Gtpase), domain 3"/>
    <property type="match status" value="1"/>
</dbReference>
<dbReference type="NCBIfam" id="NF012153">
    <property type="entry name" value="tet_protect"/>
    <property type="match status" value="1"/>
</dbReference>
<dbReference type="InterPro" id="IPR009000">
    <property type="entry name" value="Transl_B-barrel_sf"/>
</dbReference>
<dbReference type="AlphaFoldDB" id="F3ZU25"/>
<dbReference type="GO" id="GO:0003924">
    <property type="term" value="F:GTPase activity"/>
    <property type="evidence" value="ECO:0007669"/>
    <property type="project" value="InterPro"/>
</dbReference>
<dbReference type="Gene3D" id="3.40.50.300">
    <property type="entry name" value="P-loop containing nucleotide triphosphate hydrolases"/>
    <property type="match status" value="1"/>
</dbReference>
<dbReference type="Pfam" id="PF00679">
    <property type="entry name" value="EFG_C"/>
    <property type="match status" value="1"/>
</dbReference>
<evidence type="ECO:0000259" key="6">
    <source>
        <dbReference type="PROSITE" id="PS51722"/>
    </source>
</evidence>
<dbReference type="InterPro" id="IPR027417">
    <property type="entry name" value="P-loop_NTPase"/>
</dbReference>
<dbReference type="PANTHER" id="PTHR43261:SF1">
    <property type="entry name" value="RIBOSOME-RELEASING FACTOR 2, MITOCHONDRIAL"/>
    <property type="match status" value="1"/>
</dbReference>
<dbReference type="HOGENOM" id="CLU_002794_4_2_10"/>
<dbReference type="SUPFAM" id="SSF54980">
    <property type="entry name" value="EF-G C-terminal domain-like"/>
    <property type="match status" value="2"/>
</dbReference>
<dbReference type="CDD" id="cd03711">
    <property type="entry name" value="Tet_C"/>
    <property type="match status" value="1"/>
</dbReference>
<dbReference type="CARD" id="ARO:3000197">
    <property type="molecule name" value="tet(36)"/>
    <property type="mechanism identifier" value="ARO:0001003"/>
    <property type="mechanism name" value="antibiotic target protection"/>
</dbReference>
<dbReference type="Pfam" id="PF03764">
    <property type="entry name" value="EFG_IV"/>
    <property type="match status" value="1"/>
</dbReference>
<proteinExistence type="predicted"/>
<evidence type="ECO:0000256" key="4">
    <source>
        <dbReference type="ARBA" id="ARBA00023134"/>
    </source>
</evidence>
<dbReference type="InterPro" id="IPR005517">
    <property type="entry name" value="Transl_elong_EFG/EF2_IV"/>
</dbReference>
<evidence type="ECO:0000256" key="2">
    <source>
        <dbReference type="ARBA" id="ARBA00022741"/>
    </source>
</evidence>
<dbReference type="PRINTS" id="PR01037">
    <property type="entry name" value="TCRTETOQM"/>
</dbReference>
<protein>
    <recommendedName>
        <fullName evidence="1">Tetracycline resistance protein TetQ</fullName>
    </recommendedName>
</protein>
<feature type="domain" description="Tr-type G" evidence="6">
    <location>
        <begin position="1"/>
        <end position="244"/>
    </location>
</feature>
<dbReference type="GO" id="GO:0032790">
    <property type="term" value="P:ribosome disassembly"/>
    <property type="evidence" value="ECO:0007669"/>
    <property type="project" value="TreeGrafter"/>
</dbReference>
<dbReference type="InterPro" id="IPR041095">
    <property type="entry name" value="EFG_II"/>
</dbReference>
<dbReference type="InterPro" id="IPR031157">
    <property type="entry name" value="G_TR_CS"/>
</dbReference>
<keyword evidence="5" id="KW-0046">Antibiotic resistance</keyword>
<dbReference type="GO" id="GO:0006412">
    <property type="term" value="P:translation"/>
    <property type="evidence" value="ECO:0007669"/>
    <property type="project" value="UniProtKB-KW"/>
</dbReference>
<dbReference type="CDD" id="cd03690">
    <property type="entry name" value="Tet_II"/>
    <property type="match status" value="1"/>
</dbReference>
<dbReference type="InterPro" id="IPR005225">
    <property type="entry name" value="Small_GTP-bd"/>
</dbReference>
<reference evidence="7 8" key="1">
    <citation type="journal article" date="2011" name="Stand. Genomic Sci.">
        <title>Non-contiguous finished genome sequence of Bacteroides coprosuis type strain (PC139).</title>
        <authorList>
            <person name="Land M."/>
            <person name="Held B."/>
            <person name="Gronow S."/>
            <person name="Abt B."/>
            <person name="Lucas S."/>
            <person name="Del Rio T.G."/>
            <person name="Nolan M."/>
            <person name="Tice H."/>
            <person name="Cheng J.F."/>
            <person name="Pitluck S."/>
            <person name="Liolios K."/>
            <person name="Pagani I."/>
            <person name="Ivanova N."/>
            <person name="Mavromatis K."/>
            <person name="Mikhailova N."/>
            <person name="Pati A."/>
            <person name="Tapia R."/>
            <person name="Han C."/>
            <person name="Goodwin L."/>
            <person name="Chen A."/>
            <person name="Palaniappan K."/>
            <person name="Hauser L."/>
            <person name="Brambilla E.M."/>
            <person name="Rohde M."/>
            <person name="Goker M."/>
            <person name="Detter J.C."/>
            <person name="Woyke T."/>
            <person name="Bristow J."/>
            <person name="Eisen J.A."/>
            <person name="Markowitz V."/>
            <person name="Hugenholtz P."/>
            <person name="Kyrpides N.C."/>
            <person name="Klenk H.P."/>
            <person name="Lapidus A."/>
        </authorList>
    </citation>
    <scope>NUCLEOTIDE SEQUENCE [LARGE SCALE GENOMIC DNA]</scope>
    <source>
        <strain evidence="7 8">DSM 18011</strain>
    </source>
</reference>
<evidence type="ECO:0000256" key="1">
    <source>
        <dbReference type="ARBA" id="ARBA00013902"/>
    </source>
</evidence>
<dbReference type="Gene3D" id="3.30.70.240">
    <property type="match status" value="1"/>
</dbReference>
<evidence type="ECO:0000256" key="5">
    <source>
        <dbReference type="ARBA" id="ARBA00023251"/>
    </source>
</evidence>
<dbReference type="SMART" id="SM00838">
    <property type="entry name" value="EFG_C"/>
    <property type="match status" value="1"/>
</dbReference>
<dbReference type="CDD" id="cd01684">
    <property type="entry name" value="Tet_like_IV"/>
    <property type="match status" value="1"/>
</dbReference>
<dbReference type="OrthoDB" id="9801472at2"/>
<dbReference type="CDD" id="cd04168">
    <property type="entry name" value="TetM_like"/>
    <property type="match status" value="1"/>
</dbReference>
<dbReference type="eggNOG" id="COG0480">
    <property type="taxonomic scope" value="Bacteria"/>
</dbReference>
<dbReference type="NCBIfam" id="TIGR00231">
    <property type="entry name" value="small_GTP"/>
    <property type="match status" value="1"/>
</dbReference>
<name>F3ZU25_9BACE</name>
<keyword evidence="8" id="KW-1185">Reference proteome</keyword>
<organism evidence="7 8">
    <name type="scientific">Bacteroides coprosuis DSM 18011</name>
    <dbReference type="NCBI Taxonomy" id="679937"/>
    <lineage>
        <taxon>Bacteria</taxon>
        <taxon>Pseudomonadati</taxon>
        <taxon>Bacteroidota</taxon>
        <taxon>Bacteroidia</taxon>
        <taxon>Bacteroidales</taxon>
        <taxon>Bacteroidaceae</taxon>
        <taxon>Bacteroides</taxon>
    </lineage>
</organism>
<dbReference type="PROSITE" id="PS00301">
    <property type="entry name" value="G_TR_1"/>
    <property type="match status" value="1"/>
</dbReference>
<sequence>MRTINIGILAHIDAGKTSITENLLFASGATIVRGSVDKGNTTTDSMDIEKRRGITVRASTTSIQWNDTKINIIDTPGHMDFLAEVERTFRMLDGAILVVSAKEGIQAQTRLLFNVLQQLEIPTILFVNKIDREGVNLNQLYLEIQNSLSKDIIFMQSVEGKELTSSCTIHYISEKNRETILEKDDLLLEKYLSDTQLSNLDYWNSMVRLVQAAKLHPIYHGSAMYGIGIEDLLNSITTFIETSLPQENALSAYVYKIEHNKKEQKRAYLKIIGGTLKSRKLYSLNGSDENLKIRGLKTFYSGDEIDVDEVFTNDIAIADHADNLMVGDYLGIMPNLFDKLNIPSPALKSSIHPAKVENRSKLISAMNVLSVEDPSLAFSINADNNELEVSLYGATQREVILTLLEERFSVDAYFEEVKTIYKERLKTKSEYTIHIEVPPNPYWASIGLIIEPLPIGAGLVMESEISLGYLNRSFQNAVFDGVKKACESGLYGWEVTDLKVTFSHGIYYSPVSTPADFRSLAPYVFRLALQQADVELLEPILDFKLQIPLAVNARAITDINKMQGEISTITSDGDWTTILGNIPLDTSKEYSAEVSSYTQGLGVFVTRFSGYRPTNKKVSRSVELNEKDKLMYMFEKESIK</sequence>
<dbReference type="InterPro" id="IPR035650">
    <property type="entry name" value="Tet_C"/>
</dbReference>
<dbReference type="Pfam" id="PF00009">
    <property type="entry name" value="GTP_EFTU"/>
    <property type="match status" value="1"/>
</dbReference>
<accession>F3ZU25</accession>
<dbReference type="InterPro" id="IPR000640">
    <property type="entry name" value="EFG_V-like"/>
</dbReference>
<dbReference type="Proteomes" id="UP000018439">
    <property type="component" value="Chromosome"/>
</dbReference>
<dbReference type="Gene3D" id="2.40.30.10">
    <property type="entry name" value="Translation factors"/>
    <property type="match status" value="1"/>
</dbReference>
<dbReference type="PROSITE" id="PS51722">
    <property type="entry name" value="G_TR_2"/>
    <property type="match status" value="1"/>
</dbReference>